<evidence type="ECO:0000256" key="5">
    <source>
        <dbReference type="ARBA" id="ARBA00093797"/>
    </source>
</evidence>
<evidence type="ECO:0000256" key="1">
    <source>
        <dbReference type="ARBA" id="ARBA00004514"/>
    </source>
</evidence>
<keyword evidence="2" id="KW-0963">Cytoplasm</keyword>
<dbReference type="Proteomes" id="UP000239648">
    <property type="component" value="Unassembled WGS sequence"/>
</dbReference>
<reference evidence="7 10" key="1">
    <citation type="submission" date="2018-02" db="EMBL/GenBank/DDBJ databases">
        <title>Deep subsurface shale carbon reservoir microbial communities from Ohio and West Virginia, USA.</title>
        <authorList>
            <person name="Wrighton K."/>
        </authorList>
    </citation>
    <scope>NUCLEOTIDE SEQUENCE [LARGE SCALE GENOMIC DNA]</scope>
    <source>
        <strain evidence="7 10">UTICA-S1B6</strain>
    </source>
</reference>
<organism evidence="8 9">
    <name type="scientific">Marinobacter persicus</name>
    <dbReference type="NCBI Taxonomy" id="930118"/>
    <lineage>
        <taxon>Bacteria</taxon>
        <taxon>Pseudomonadati</taxon>
        <taxon>Pseudomonadota</taxon>
        <taxon>Gammaproteobacteria</taxon>
        <taxon>Pseudomonadales</taxon>
        <taxon>Marinobacteraceae</taxon>
        <taxon>Marinobacter</taxon>
    </lineage>
</organism>
<dbReference type="AlphaFoldDB" id="A0A2S6G7L3"/>
<feature type="region of interest" description="Disordered" evidence="6">
    <location>
        <begin position="83"/>
        <end position="109"/>
    </location>
</feature>
<dbReference type="Gene3D" id="1.20.58.380">
    <property type="entry name" value="Flagellar protein flit"/>
    <property type="match status" value="1"/>
</dbReference>
<sequence length="109" mass="12251">MAESQSPLQELDDLKSRLDAALAEQDWDALVELNQEIKPTVEPVMAALKHQEVDPEEVRVRLEALNRFIETVDQEAVQARDEARQSLKGVNQNRNAARAYQGVSSGRPK</sequence>
<proteinExistence type="predicted"/>
<dbReference type="InterPro" id="IPR008622">
    <property type="entry name" value="FliT"/>
</dbReference>
<evidence type="ECO:0000256" key="4">
    <source>
        <dbReference type="ARBA" id="ARBA00023186"/>
    </source>
</evidence>
<evidence type="ECO:0000313" key="7">
    <source>
        <dbReference type="EMBL" id="PPK52008.1"/>
    </source>
</evidence>
<keyword evidence="4" id="KW-0143">Chaperone</keyword>
<dbReference type="Proteomes" id="UP000239446">
    <property type="component" value="Unassembled WGS sequence"/>
</dbReference>
<protein>
    <recommendedName>
        <fullName evidence="5">Flagellar protein FliT</fullName>
    </recommendedName>
</protein>
<evidence type="ECO:0000256" key="3">
    <source>
        <dbReference type="ARBA" id="ARBA00022795"/>
    </source>
</evidence>
<comment type="subcellular location">
    <subcellularLocation>
        <location evidence="1">Cytoplasm</location>
        <location evidence="1">Cytosol</location>
    </subcellularLocation>
</comment>
<keyword evidence="10" id="KW-1185">Reference proteome</keyword>
<evidence type="ECO:0000313" key="9">
    <source>
        <dbReference type="Proteomes" id="UP000239446"/>
    </source>
</evidence>
<dbReference type="Pfam" id="PF05400">
    <property type="entry name" value="FliT"/>
    <property type="match status" value="1"/>
</dbReference>
<dbReference type="RefSeq" id="WP_104415905.1">
    <property type="nucleotide sequence ID" value="NZ_PTIT01000008.1"/>
</dbReference>
<name>A0A2S6G7L3_9GAMM</name>
<accession>A0A2S6G7L3</accession>
<dbReference type="EMBL" id="PTIU01000008">
    <property type="protein sequence ID" value="PPK55044.1"/>
    <property type="molecule type" value="Genomic_DNA"/>
</dbReference>
<evidence type="ECO:0000256" key="2">
    <source>
        <dbReference type="ARBA" id="ARBA00022490"/>
    </source>
</evidence>
<evidence type="ECO:0000313" key="10">
    <source>
        <dbReference type="Proteomes" id="UP000239648"/>
    </source>
</evidence>
<dbReference type="EMBL" id="PTIT01000008">
    <property type="protein sequence ID" value="PPK52008.1"/>
    <property type="molecule type" value="Genomic_DNA"/>
</dbReference>
<evidence type="ECO:0000256" key="6">
    <source>
        <dbReference type="SAM" id="MobiDB-lite"/>
    </source>
</evidence>
<gene>
    <name evidence="8" type="ORF">B0H24_1008104</name>
    <name evidence="7" type="ORF">BY455_108104</name>
</gene>
<reference evidence="8 9" key="2">
    <citation type="submission" date="2018-02" db="EMBL/GenBank/DDBJ databases">
        <title>Subsurface microbial communities from deep shales in Ohio and West Virginia, USA.</title>
        <authorList>
            <person name="Wrighton K."/>
        </authorList>
    </citation>
    <scope>NUCLEOTIDE SEQUENCE [LARGE SCALE GENOMIC DNA]</scope>
    <source>
        <strain evidence="8 9">UTICA-S1B9</strain>
    </source>
</reference>
<comment type="caution">
    <text evidence="8">The sequence shown here is derived from an EMBL/GenBank/DDBJ whole genome shotgun (WGS) entry which is preliminary data.</text>
</comment>
<evidence type="ECO:0000313" key="8">
    <source>
        <dbReference type="EMBL" id="PPK55044.1"/>
    </source>
</evidence>
<dbReference type="OrthoDB" id="6368381at2"/>
<keyword evidence="3" id="KW-1005">Bacterial flagellum biogenesis</keyword>